<keyword evidence="5 6" id="KW-0472">Membrane</keyword>
<dbReference type="PRINTS" id="PR00119">
    <property type="entry name" value="CATATPASE"/>
</dbReference>
<dbReference type="InterPro" id="IPR059000">
    <property type="entry name" value="ATPase_P-type_domA"/>
</dbReference>
<name>A0A850RAS7_9LACO</name>
<organism evidence="8 9">
    <name type="scientific">Bombilactobacillus apium</name>
    <dbReference type="NCBI Taxonomy" id="2675299"/>
    <lineage>
        <taxon>Bacteria</taxon>
        <taxon>Bacillati</taxon>
        <taxon>Bacillota</taxon>
        <taxon>Bacilli</taxon>
        <taxon>Lactobacillales</taxon>
        <taxon>Lactobacillaceae</taxon>
        <taxon>Bombilactobacillus</taxon>
    </lineage>
</organism>
<evidence type="ECO:0000259" key="7">
    <source>
        <dbReference type="Pfam" id="PF00122"/>
    </source>
</evidence>
<accession>A0A850RAS7</accession>
<dbReference type="InterPro" id="IPR001757">
    <property type="entry name" value="P_typ_ATPase"/>
</dbReference>
<dbReference type="InterPro" id="IPR018303">
    <property type="entry name" value="ATPase_P-typ_P_site"/>
</dbReference>
<evidence type="ECO:0000256" key="2">
    <source>
        <dbReference type="ARBA" id="ARBA00022692"/>
    </source>
</evidence>
<feature type="transmembrane region" description="Helical" evidence="6">
    <location>
        <begin position="51"/>
        <end position="78"/>
    </location>
</feature>
<protein>
    <submittedName>
        <fullName evidence="8">HAD-IC family P-type ATPase</fullName>
    </submittedName>
</protein>
<feature type="transmembrane region" description="Helical" evidence="6">
    <location>
        <begin position="615"/>
        <end position="636"/>
    </location>
</feature>
<feature type="transmembrane region" description="Helical" evidence="6">
    <location>
        <begin position="213"/>
        <end position="233"/>
    </location>
</feature>
<dbReference type="SUPFAM" id="SSF81653">
    <property type="entry name" value="Calcium ATPase, transduction domain A"/>
    <property type="match status" value="1"/>
</dbReference>
<dbReference type="RefSeq" id="WP_176942594.1">
    <property type="nucleotide sequence ID" value="NZ_JABZEC010000003.1"/>
</dbReference>
<dbReference type="InterPro" id="IPR044492">
    <property type="entry name" value="P_typ_ATPase_HD_dom"/>
</dbReference>
<dbReference type="AlphaFoldDB" id="A0A850RAS7"/>
<dbReference type="GO" id="GO:0005524">
    <property type="term" value="F:ATP binding"/>
    <property type="evidence" value="ECO:0007669"/>
    <property type="project" value="InterPro"/>
</dbReference>
<evidence type="ECO:0000313" key="8">
    <source>
        <dbReference type="EMBL" id="NVY96436.1"/>
    </source>
</evidence>
<evidence type="ECO:0000256" key="1">
    <source>
        <dbReference type="ARBA" id="ARBA00004141"/>
    </source>
</evidence>
<evidence type="ECO:0000256" key="5">
    <source>
        <dbReference type="ARBA" id="ARBA00023136"/>
    </source>
</evidence>
<dbReference type="GO" id="GO:0016020">
    <property type="term" value="C:membrane"/>
    <property type="evidence" value="ECO:0007669"/>
    <property type="project" value="UniProtKB-SubCell"/>
</dbReference>
<feature type="domain" description="P-type ATPase A" evidence="7">
    <location>
        <begin position="98"/>
        <end position="194"/>
    </location>
</feature>
<dbReference type="SFLD" id="SFLDS00003">
    <property type="entry name" value="Haloacid_Dehalogenase"/>
    <property type="match status" value="1"/>
</dbReference>
<dbReference type="Proteomes" id="UP000563523">
    <property type="component" value="Unassembled WGS sequence"/>
</dbReference>
<dbReference type="InterPro" id="IPR023299">
    <property type="entry name" value="ATPase_P-typ_cyto_dom_N"/>
</dbReference>
<feature type="transmembrane region" description="Helical" evidence="6">
    <location>
        <begin position="710"/>
        <end position="729"/>
    </location>
</feature>
<dbReference type="EMBL" id="JABZEC010000003">
    <property type="protein sequence ID" value="NVY96436.1"/>
    <property type="molecule type" value="Genomic_DNA"/>
</dbReference>
<dbReference type="SFLD" id="SFLDF00027">
    <property type="entry name" value="p-type_atpase"/>
    <property type="match status" value="1"/>
</dbReference>
<feature type="transmembrane region" description="Helical" evidence="6">
    <location>
        <begin position="648"/>
        <end position="672"/>
    </location>
</feature>
<dbReference type="SUPFAM" id="SSF56784">
    <property type="entry name" value="HAD-like"/>
    <property type="match status" value="1"/>
</dbReference>
<dbReference type="PANTHER" id="PTHR42861">
    <property type="entry name" value="CALCIUM-TRANSPORTING ATPASE"/>
    <property type="match status" value="1"/>
</dbReference>
<dbReference type="InterPro" id="IPR023214">
    <property type="entry name" value="HAD_sf"/>
</dbReference>
<dbReference type="Gene3D" id="3.40.1110.10">
    <property type="entry name" value="Calcium-transporting ATPase, cytoplasmic domain N"/>
    <property type="match status" value="1"/>
</dbReference>
<dbReference type="PRINTS" id="PR00120">
    <property type="entry name" value="HATPASE"/>
</dbReference>
<dbReference type="InterPro" id="IPR023298">
    <property type="entry name" value="ATPase_P-typ_TM_dom_sf"/>
</dbReference>
<dbReference type="NCBIfam" id="TIGR01494">
    <property type="entry name" value="ATPase_P-type"/>
    <property type="match status" value="2"/>
</dbReference>
<dbReference type="InterPro" id="IPR008250">
    <property type="entry name" value="ATPase_P-typ_transduc_dom_A_sf"/>
</dbReference>
<dbReference type="InterPro" id="IPR036412">
    <property type="entry name" value="HAD-like_sf"/>
</dbReference>
<feature type="transmembrane region" description="Helical" evidence="6">
    <location>
        <begin position="589"/>
        <end position="609"/>
    </location>
</feature>
<dbReference type="SUPFAM" id="SSF81665">
    <property type="entry name" value="Calcium ATPase, transmembrane domain M"/>
    <property type="match status" value="1"/>
</dbReference>
<evidence type="ECO:0000256" key="4">
    <source>
        <dbReference type="ARBA" id="ARBA00022989"/>
    </source>
</evidence>
<dbReference type="Pfam" id="PF00122">
    <property type="entry name" value="E1-E2_ATPase"/>
    <property type="match status" value="1"/>
</dbReference>
<dbReference type="Gene3D" id="2.70.150.10">
    <property type="entry name" value="Calcium-transporting ATPase, cytoplasmic transduction domain A"/>
    <property type="match status" value="1"/>
</dbReference>
<feature type="transmembrane region" description="Helical" evidence="6">
    <location>
        <begin position="684"/>
        <end position="703"/>
    </location>
</feature>
<dbReference type="Gene3D" id="1.20.1110.10">
    <property type="entry name" value="Calcium-transporting ATPase, transmembrane domain"/>
    <property type="match status" value="1"/>
</dbReference>
<feature type="transmembrane region" description="Helical" evidence="6">
    <location>
        <begin position="749"/>
        <end position="770"/>
    </location>
</feature>
<dbReference type="SFLD" id="SFLDG00002">
    <property type="entry name" value="C1.7:_P-type_atpase_like"/>
    <property type="match status" value="1"/>
</dbReference>
<keyword evidence="9" id="KW-1185">Reference proteome</keyword>
<proteinExistence type="predicted"/>
<dbReference type="GO" id="GO:0016887">
    <property type="term" value="F:ATP hydrolysis activity"/>
    <property type="evidence" value="ECO:0007669"/>
    <property type="project" value="InterPro"/>
</dbReference>
<sequence length="774" mass="85838">MEETNLTTGLTTAQVQAQKQAGQLNQTPNNSTPVTMIISKNLCTLFNLINLVLAVLIFTTGSYANLLFLGPVVANFLIGTYQEVKAKKELDQMTFLNRQQVTTRRNRQEVPIFQDELVRGDLVYLKRGDQVPADALVRQTQQIEVDESNLTGESRAIAKQVGEQLLSGSIITGGQAWLQLTAVGSESFANQLAANARDQKHEVSQLLQIINRIIQLVTYTIIPLGLILFLTVYGRHHQLNSAILGTSASMLGMIPQGLVLLTSVALAVGTMHLSKHQVLVKSMTALESLARVDTLCLDKTGTITTGDLRLHEVISTAAISSDQLLIRAQKIMLATQEQNETAQAILKNCSFQLDLQQILSVVPFSSERKWLAANFVDQNYWALGAPTFLLTDPQELAQAQQYAQQGFRVLALVQASQEIQSHLTSGQLQGFLLINDEVRPTAQNTFSYLRTQGITLKVISGDDPQTVSKVAQQVKLPQAEQYVDMSEIGATTDFNDLVEKYTIFGRTLPNQKQELITALQNQKHKVAMTGDGVNDVLAMRQSDCGIAIAGNSDAAESAADFVLLNQDFDSLIEVLKEGRRVINNIERVAALYLIKTMYSAALTIFFILIHTSYPFYPAQMTPVNAITVGIPTLFLALQPDFRPPEGRFFRNVLQVALPAALEITALVMGIIACGRGFNWSFSQTSTLSVWVISLVSFAALWTTSRPWNRANVSLFLGLFLLNLTIFSWWGRFFKISAIFSPQLREPILILLLAFYPIFLIVRELIVRYVLRVKR</sequence>
<comment type="subcellular location">
    <subcellularLocation>
        <location evidence="1">Membrane</location>
        <topology evidence="1">Multi-pass membrane protein</topology>
    </subcellularLocation>
</comment>
<evidence type="ECO:0000256" key="3">
    <source>
        <dbReference type="ARBA" id="ARBA00022967"/>
    </source>
</evidence>
<gene>
    <name evidence="8" type="ORF">HU830_04520</name>
</gene>
<evidence type="ECO:0000256" key="6">
    <source>
        <dbReference type="SAM" id="Phobius"/>
    </source>
</evidence>
<dbReference type="Pfam" id="PF00702">
    <property type="entry name" value="Hydrolase"/>
    <property type="match status" value="1"/>
</dbReference>
<keyword evidence="4 6" id="KW-1133">Transmembrane helix</keyword>
<comment type="caution">
    <text evidence="8">The sequence shown here is derived from an EMBL/GenBank/DDBJ whole genome shotgun (WGS) entry which is preliminary data.</text>
</comment>
<keyword evidence="3" id="KW-1278">Translocase</keyword>
<feature type="transmembrane region" description="Helical" evidence="6">
    <location>
        <begin position="253"/>
        <end position="273"/>
    </location>
</feature>
<dbReference type="Gene3D" id="3.40.50.1000">
    <property type="entry name" value="HAD superfamily/HAD-like"/>
    <property type="match status" value="1"/>
</dbReference>
<dbReference type="PROSITE" id="PS00154">
    <property type="entry name" value="ATPASE_E1_E2"/>
    <property type="match status" value="1"/>
</dbReference>
<reference evidence="8 9" key="1">
    <citation type="submission" date="2020-06" db="EMBL/GenBank/DDBJ databases">
        <authorList>
            <person name="Kang J."/>
        </authorList>
    </citation>
    <scope>NUCLEOTIDE SEQUENCE [LARGE SCALE GENOMIC DNA]</scope>
    <source>
        <strain evidence="8 9">DCY120</strain>
    </source>
</reference>
<evidence type="ECO:0000313" key="9">
    <source>
        <dbReference type="Proteomes" id="UP000563523"/>
    </source>
</evidence>
<keyword evidence="2 6" id="KW-0812">Transmembrane</keyword>